<dbReference type="Proteomes" id="UP000248764">
    <property type="component" value="Unassembled WGS sequence"/>
</dbReference>
<reference evidence="4 5" key="1">
    <citation type="submission" date="2018-01" db="EMBL/GenBank/DDBJ databases">
        <title>Draft genome sequence of Jiangella sp. GTF31.</title>
        <authorList>
            <person name="Sahin N."/>
            <person name="Ay H."/>
            <person name="Saygin H."/>
        </authorList>
    </citation>
    <scope>NUCLEOTIDE SEQUENCE [LARGE SCALE GENOMIC DNA]</scope>
    <source>
        <strain evidence="4 5">GTF31</strain>
    </source>
</reference>
<evidence type="ECO:0000313" key="4">
    <source>
        <dbReference type="EMBL" id="PZF84843.1"/>
    </source>
</evidence>
<dbReference type="InterPro" id="IPR013078">
    <property type="entry name" value="His_Pase_superF_clade-1"/>
</dbReference>
<name>A0A2W2CXC7_9ACTN</name>
<feature type="active site" description="Tele-phosphohistidine intermediate" evidence="2">
    <location>
        <position position="10"/>
    </location>
</feature>
<feature type="active site" description="Proton donor/acceptor" evidence="2">
    <location>
        <position position="83"/>
    </location>
</feature>
<evidence type="ECO:0000256" key="1">
    <source>
        <dbReference type="ARBA" id="ARBA00022801"/>
    </source>
</evidence>
<feature type="binding site" evidence="3">
    <location>
        <begin position="83"/>
        <end position="86"/>
    </location>
    <ligand>
        <name>substrate</name>
    </ligand>
</feature>
<evidence type="ECO:0000256" key="2">
    <source>
        <dbReference type="PIRSR" id="PIRSR613078-1"/>
    </source>
</evidence>
<evidence type="ECO:0000256" key="3">
    <source>
        <dbReference type="PIRSR" id="PIRSR613078-2"/>
    </source>
</evidence>
<dbReference type="PANTHER" id="PTHR46517:SF1">
    <property type="entry name" value="FRUCTOSE-2,6-BISPHOSPHATASE TIGAR"/>
    <property type="match status" value="1"/>
</dbReference>
<dbReference type="AlphaFoldDB" id="A0A2W2CXC7"/>
<keyword evidence="5" id="KW-1185">Reference proteome</keyword>
<comment type="caution">
    <text evidence="4">The sequence shown here is derived from an EMBL/GenBank/DDBJ whole genome shotgun (WGS) entry which is preliminary data.</text>
</comment>
<sequence>MAVEIVFETHSLTEDNENGVATGWRPGRLSARGRRLAAELGARRRNAGLSAVFTSDLHRAVETARIAFAGTPVAIHHDPRLRECDYGELNGRPVAVLASRRAHHIDRPFPGGQSYRQVVDATRSFLHDLAAERDGEWVLVIGHSATKWALDCLLSGASLEDLVDAPFDWREGWHYTSALTSGG</sequence>
<proteinExistence type="predicted"/>
<dbReference type="Pfam" id="PF00300">
    <property type="entry name" value="His_Phos_1"/>
    <property type="match status" value="1"/>
</dbReference>
<protein>
    <submittedName>
        <fullName evidence="4">Histidine phosphatase family protein</fullName>
    </submittedName>
</protein>
<feature type="binding site" evidence="3">
    <location>
        <begin position="22"/>
        <end position="23"/>
    </location>
    <ligand>
        <name>substrate</name>
    </ligand>
</feature>
<feature type="binding site" evidence="3">
    <location>
        <position position="59"/>
    </location>
    <ligand>
        <name>substrate</name>
    </ligand>
</feature>
<dbReference type="GO" id="GO:0004331">
    <property type="term" value="F:fructose-2,6-bisphosphate 2-phosphatase activity"/>
    <property type="evidence" value="ECO:0007669"/>
    <property type="project" value="TreeGrafter"/>
</dbReference>
<dbReference type="GO" id="GO:0043456">
    <property type="term" value="P:regulation of pentose-phosphate shunt"/>
    <property type="evidence" value="ECO:0007669"/>
    <property type="project" value="TreeGrafter"/>
</dbReference>
<dbReference type="InterPro" id="IPR051695">
    <property type="entry name" value="Phosphoglycerate_Mutase"/>
</dbReference>
<dbReference type="PANTHER" id="PTHR46517">
    <property type="entry name" value="FRUCTOSE-2,6-BISPHOSPHATASE TIGAR"/>
    <property type="match status" value="1"/>
</dbReference>
<gene>
    <name evidence="4" type="ORF">C1I92_07205</name>
</gene>
<dbReference type="GO" id="GO:0005829">
    <property type="term" value="C:cytosol"/>
    <property type="evidence" value="ECO:0007669"/>
    <property type="project" value="TreeGrafter"/>
</dbReference>
<dbReference type="GO" id="GO:0045820">
    <property type="term" value="P:negative regulation of glycolytic process"/>
    <property type="evidence" value="ECO:0007669"/>
    <property type="project" value="TreeGrafter"/>
</dbReference>
<evidence type="ECO:0000313" key="5">
    <source>
        <dbReference type="Proteomes" id="UP000248764"/>
    </source>
</evidence>
<dbReference type="CDD" id="cd07067">
    <property type="entry name" value="HP_PGM_like"/>
    <property type="match status" value="1"/>
</dbReference>
<dbReference type="SUPFAM" id="SSF53254">
    <property type="entry name" value="Phosphoglycerate mutase-like"/>
    <property type="match status" value="1"/>
</dbReference>
<dbReference type="InterPro" id="IPR029033">
    <property type="entry name" value="His_PPase_superfam"/>
</dbReference>
<dbReference type="RefSeq" id="WP_111253979.1">
    <property type="nucleotide sequence ID" value="NZ_POTW01000012.1"/>
</dbReference>
<dbReference type="Gene3D" id="3.40.50.1240">
    <property type="entry name" value="Phosphoglycerate mutase-like"/>
    <property type="match status" value="1"/>
</dbReference>
<accession>A0A2W2CXC7</accession>
<dbReference type="EMBL" id="POTW01000012">
    <property type="protein sequence ID" value="PZF84843.1"/>
    <property type="molecule type" value="Genomic_DNA"/>
</dbReference>
<keyword evidence="1" id="KW-0378">Hydrolase</keyword>
<organism evidence="4 5">
    <name type="scientific">Jiangella anatolica</name>
    <dbReference type="NCBI Taxonomy" id="2670374"/>
    <lineage>
        <taxon>Bacteria</taxon>
        <taxon>Bacillati</taxon>
        <taxon>Actinomycetota</taxon>
        <taxon>Actinomycetes</taxon>
        <taxon>Jiangellales</taxon>
        <taxon>Jiangellaceae</taxon>
        <taxon>Jiangella</taxon>
    </lineage>
</organism>